<dbReference type="Proteomes" id="UP000887580">
    <property type="component" value="Unplaced"/>
</dbReference>
<accession>A0AC35G3M7</accession>
<sequence length="866" mass="98612">MSKIKAVIFDMGGVLIPSPMELWAENPINFEPNHGRKNETILHIFHGLQPNNKSMKLLPQWKPILEGLRSEGIKIACKKTSDAIKDLENILGISLSDYVSGARSLLPRELIPKDLLLPYLQKLFNSNSTEIIIRKFGHGQSNPTYYIKFGEKELVLRKKPSGKLLPSAHLIEREYQIIKALYGKIPVPKVFDYNETVLDTPFYLMEFCRGRIYVDPSLPECSPKDRKEMYQDFIRVLAKLHSINFEKIGLENFGKKGKYMKRNMERWIKMYEMTKTDEIFEVDELQKWLEKRIPETENTTIVHGDYRIDNVIFHPTENRIIAVLDWEMSSLGDGYSDLATSLLAHYSPSNPFLPSFKSFESIEKSGIPSAKEILSYYQQFCNQQNPLTPEQWMFYVAFVHFRMASISQGIYRRFLEGQNSSTQAPMFKHFPKMLATNGLKLIHELNSEPENKFGIFPTIPEALRPEAFEIYKKVKRFINEKILPCEKEVEEYHSGSNPWRINPIIEKLKIEAKNEGLWNLFIPQHLDPKHEYGIGLTNVEYAHCCELMGICSWAPEVFNCNAPDTGNMEVLIKYGNEEQKRQWLRPLLDGKIRSCFAMTEPDVASSDATNIQSYIVKDGDKLIINGKKWYISGAGNPGCKICIFMGKIEGWQKKPLHQQQSMVLIPMDNPGIKITRAMPVFGALDAPFGHCEMIFENVVVPYSNLILGEGRGFEIAQGRLGPGRIHHCMRLIGSAERALFCMIERAKTRIAKGKPLTAFQTIRTEIAESRIEIEQTRLLVLKAAHMIDTVGAKGAQTEIAMIKVAAPNMAYQIADKAIQVFGAGGLSNDFPLASILINARTLKFADGPDIVHLETIAKQELKKSKL</sequence>
<evidence type="ECO:0000313" key="1">
    <source>
        <dbReference type="Proteomes" id="UP000887580"/>
    </source>
</evidence>
<evidence type="ECO:0000313" key="2">
    <source>
        <dbReference type="WBParaSite" id="PS1159_v2.g23109.t1"/>
    </source>
</evidence>
<proteinExistence type="predicted"/>
<protein>
    <submittedName>
        <fullName evidence="2">Acyl-CoA dehydrogenase</fullName>
    </submittedName>
</protein>
<name>A0AC35G3M7_9BILA</name>
<dbReference type="WBParaSite" id="PS1159_v2.g23109.t1">
    <property type="protein sequence ID" value="PS1159_v2.g23109.t1"/>
    <property type="gene ID" value="PS1159_v2.g23109"/>
</dbReference>
<reference evidence="2" key="1">
    <citation type="submission" date="2022-11" db="UniProtKB">
        <authorList>
            <consortium name="WormBaseParasite"/>
        </authorList>
    </citation>
    <scope>IDENTIFICATION</scope>
</reference>
<organism evidence="1 2">
    <name type="scientific">Panagrolaimus sp. PS1159</name>
    <dbReference type="NCBI Taxonomy" id="55785"/>
    <lineage>
        <taxon>Eukaryota</taxon>
        <taxon>Metazoa</taxon>
        <taxon>Ecdysozoa</taxon>
        <taxon>Nematoda</taxon>
        <taxon>Chromadorea</taxon>
        <taxon>Rhabditida</taxon>
        <taxon>Tylenchina</taxon>
        <taxon>Panagrolaimomorpha</taxon>
        <taxon>Panagrolaimoidea</taxon>
        <taxon>Panagrolaimidae</taxon>
        <taxon>Panagrolaimus</taxon>
    </lineage>
</organism>